<evidence type="ECO:0000259" key="5">
    <source>
        <dbReference type="PROSITE" id="PS50937"/>
    </source>
</evidence>
<dbReference type="Gene3D" id="1.10.1660.10">
    <property type="match status" value="2"/>
</dbReference>
<keyword evidence="1" id="KW-0678">Repressor</keyword>
<evidence type="ECO:0000313" key="6">
    <source>
        <dbReference type="EMBL" id="RTQ96251.1"/>
    </source>
</evidence>
<dbReference type="GO" id="GO:0003677">
    <property type="term" value="F:DNA binding"/>
    <property type="evidence" value="ECO:0007669"/>
    <property type="project" value="UniProtKB-KW"/>
</dbReference>
<feature type="domain" description="HTH merR-type" evidence="5">
    <location>
        <begin position="1"/>
        <end position="69"/>
    </location>
</feature>
<dbReference type="InterPro" id="IPR000551">
    <property type="entry name" value="MerR-type_HTH_dom"/>
</dbReference>
<proteinExistence type="predicted"/>
<dbReference type="RefSeq" id="WP_126292435.1">
    <property type="nucleotide sequence ID" value="NZ_CP155468.1"/>
</dbReference>
<dbReference type="PROSITE" id="PS50937">
    <property type="entry name" value="HTH_MERR_2"/>
    <property type="match status" value="2"/>
</dbReference>
<evidence type="ECO:0000313" key="7">
    <source>
        <dbReference type="Proteomes" id="UP000276349"/>
    </source>
</evidence>
<comment type="caution">
    <text evidence="6">The sequence shown here is derived from an EMBL/GenBank/DDBJ whole genome shotgun (WGS) entry which is preliminary data.</text>
</comment>
<evidence type="ECO:0000256" key="4">
    <source>
        <dbReference type="ARBA" id="ARBA00023163"/>
    </source>
</evidence>
<feature type="domain" description="HTH merR-type" evidence="5">
    <location>
        <begin position="119"/>
        <end position="188"/>
    </location>
</feature>
<keyword evidence="2" id="KW-0805">Transcription regulation</keyword>
<dbReference type="SMART" id="SM00422">
    <property type="entry name" value="HTH_MERR"/>
    <property type="match status" value="2"/>
</dbReference>
<dbReference type="PANTHER" id="PTHR30204">
    <property type="entry name" value="REDOX-CYCLING DRUG-SENSING TRANSCRIPTIONAL ACTIVATOR SOXR"/>
    <property type="match status" value="1"/>
</dbReference>
<dbReference type="PANTHER" id="PTHR30204:SF69">
    <property type="entry name" value="MERR-FAMILY TRANSCRIPTIONAL REGULATOR"/>
    <property type="match status" value="1"/>
</dbReference>
<sequence>MIKPIEIARRLNISTSALRHYEEWGIVPPPKRQPNGYRMYTEEHLAYFECIRAMNAGFGMRLVKQVMPLIQQGNITQALWIVNEAQANMYKEKVRADNTIQALDVEELERFSTLHKKEWYSIGEVAKEIDVPQTTIRHWEKEGLVEPSRNLENGYRQYNRADLRRLLIIRTLRSAVYSLEVVGEVLDEIDQHSISHAKKIASDALQHMDYIIQQQLRAGYYLYKLCEFIQGKIPHKNWGASLCRTPPFPLNYIDADAVVQIFHSQQLVHYTIHPLQSRFE</sequence>
<organism evidence="6 7">
    <name type="scientific">Lysinibacillus telephonicus</name>
    <dbReference type="NCBI Taxonomy" id="1714840"/>
    <lineage>
        <taxon>Bacteria</taxon>
        <taxon>Bacillati</taxon>
        <taxon>Bacillota</taxon>
        <taxon>Bacilli</taxon>
        <taxon>Bacillales</taxon>
        <taxon>Bacillaceae</taxon>
        <taxon>Lysinibacillus</taxon>
    </lineage>
</organism>
<keyword evidence="3" id="KW-0238">DNA-binding</keyword>
<keyword evidence="7" id="KW-1185">Reference proteome</keyword>
<dbReference type="GO" id="GO:0003700">
    <property type="term" value="F:DNA-binding transcription factor activity"/>
    <property type="evidence" value="ECO:0007669"/>
    <property type="project" value="InterPro"/>
</dbReference>
<evidence type="ECO:0000256" key="3">
    <source>
        <dbReference type="ARBA" id="ARBA00023125"/>
    </source>
</evidence>
<keyword evidence="4" id="KW-0804">Transcription</keyword>
<accession>A0A3S0JUF2</accession>
<dbReference type="Proteomes" id="UP000276349">
    <property type="component" value="Unassembled WGS sequence"/>
</dbReference>
<evidence type="ECO:0000256" key="2">
    <source>
        <dbReference type="ARBA" id="ARBA00023015"/>
    </source>
</evidence>
<dbReference type="OrthoDB" id="9811174at2"/>
<reference evidence="6 7" key="1">
    <citation type="submission" date="2018-12" db="EMBL/GenBank/DDBJ databases">
        <authorList>
            <person name="Yu L."/>
        </authorList>
    </citation>
    <scope>NUCLEOTIDE SEQUENCE [LARGE SCALE GENOMIC DNA]</scope>
    <source>
        <strain evidence="6 7">S5H2222</strain>
    </source>
</reference>
<protein>
    <submittedName>
        <fullName evidence="6">MerR family transcriptional regulator</fullName>
    </submittedName>
</protein>
<name>A0A3S0JUF2_9BACI</name>
<dbReference type="SUPFAM" id="SSF46955">
    <property type="entry name" value="Putative DNA-binding domain"/>
    <property type="match status" value="2"/>
</dbReference>
<dbReference type="InterPro" id="IPR009061">
    <property type="entry name" value="DNA-bd_dom_put_sf"/>
</dbReference>
<dbReference type="AlphaFoldDB" id="A0A3S0JUF2"/>
<dbReference type="Pfam" id="PF13411">
    <property type="entry name" value="MerR_1"/>
    <property type="match status" value="2"/>
</dbReference>
<dbReference type="InterPro" id="IPR047057">
    <property type="entry name" value="MerR_fam"/>
</dbReference>
<dbReference type="EMBL" id="RXNR01000002">
    <property type="protein sequence ID" value="RTQ96251.1"/>
    <property type="molecule type" value="Genomic_DNA"/>
</dbReference>
<evidence type="ECO:0000256" key="1">
    <source>
        <dbReference type="ARBA" id="ARBA00022491"/>
    </source>
</evidence>
<gene>
    <name evidence="6" type="ORF">EKG35_00955</name>
</gene>